<dbReference type="InterPro" id="IPR019832">
    <property type="entry name" value="Mn/Fe_SOD_C"/>
</dbReference>
<dbReference type="SUPFAM" id="SSF46609">
    <property type="entry name" value="Fe,Mn superoxide dismutase (SOD), N-terminal domain"/>
    <property type="match status" value="1"/>
</dbReference>
<dbReference type="KEGG" id="tmn:UCRPA7_7221"/>
<evidence type="ECO:0000259" key="2">
    <source>
        <dbReference type="Pfam" id="PF02777"/>
    </source>
</evidence>
<dbReference type="HOGENOM" id="CLU_057349_1_0_1"/>
<proteinExistence type="predicted"/>
<dbReference type="GO" id="GO:0046872">
    <property type="term" value="F:metal ion binding"/>
    <property type="evidence" value="ECO:0007669"/>
    <property type="project" value="InterPro"/>
</dbReference>
<dbReference type="AlphaFoldDB" id="R8BDD6"/>
<organism evidence="3 4">
    <name type="scientific">Phaeoacremonium minimum (strain UCR-PA7)</name>
    <name type="common">Esca disease fungus</name>
    <name type="synonym">Togninia minima</name>
    <dbReference type="NCBI Taxonomy" id="1286976"/>
    <lineage>
        <taxon>Eukaryota</taxon>
        <taxon>Fungi</taxon>
        <taxon>Dikarya</taxon>
        <taxon>Ascomycota</taxon>
        <taxon>Pezizomycotina</taxon>
        <taxon>Sordariomycetes</taxon>
        <taxon>Sordariomycetidae</taxon>
        <taxon>Togniniales</taxon>
        <taxon>Togniniaceae</taxon>
        <taxon>Phaeoacremonium</taxon>
    </lineage>
</organism>
<dbReference type="Gene3D" id="3.55.40.20">
    <property type="entry name" value="Iron/manganese superoxide dismutase, C-terminal domain"/>
    <property type="match status" value="1"/>
</dbReference>
<dbReference type="GeneID" id="19327961"/>
<gene>
    <name evidence="3" type="ORF">UCRPA7_7221</name>
</gene>
<dbReference type="OrthoDB" id="275227at2759"/>
<evidence type="ECO:0000313" key="4">
    <source>
        <dbReference type="Proteomes" id="UP000014074"/>
    </source>
</evidence>
<keyword evidence="4" id="KW-1185">Reference proteome</keyword>
<comment type="function">
    <text evidence="1">Component of the mitochondrial ribosome (mitoribosome), a dedicated translation machinery responsible for the synthesis of mitochondrial genome-encoded proteins, including at least some of the essential transmembrane subunits of the mitochondrial respiratory chain. The mitoribosomes are attached to the mitochondrial inner membrane and translation products are cotranslationally integrated into the membrane.</text>
</comment>
<protein>
    <submittedName>
        <fullName evidence="3">Putative superoxide dismutase protein</fullName>
    </submittedName>
</protein>
<dbReference type="RefSeq" id="XP_007917946.1">
    <property type="nucleotide sequence ID" value="XM_007919755.1"/>
</dbReference>
<evidence type="ECO:0000313" key="3">
    <source>
        <dbReference type="EMBL" id="EON97307.1"/>
    </source>
</evidence>
<dbReference type="Pfam" id="PF02777">
    <property type="entry name" value="Sod_Fe_C"/>
    <property type="match status" value="1"/>
</dbReference>
<evidence type="ECO:0000256" key="1">
    <source>
        <dbReference type="ARBA" id="ARBA00037226"/>
    </source>
</evidence>
<name>R8BDD6_PHAM7</name>
<sequence length="292" mass="32402">MFRPRIRIPRIGLVRPPLQRSIHHIPQLRYDFREGVPGLLSPEGFDMAWTQYMTLTLEKLNALTAGTDHERKDTKAILIATAREPAEAPIFNYASMAHNNARFFDGLSPTPVEIPAHLKRGLEASFSSIETLRREFVLTASAMFGPGFVWLVKVGNSHASGLSDNFRIVTTYLAGSPYPGAHWRQQATDMNTVGGASAEGHGAVAEYFRKQGNALQRAPPSNSRDTTKLAPGGIDVIPLLCLNTWEHVWLRDYGMGAGGYGGKRAFAEAWWETIDWNRVTELANISKPAFRV</sequence>
<dbReference type="GO" id="GO:0004784">
    <property type="term" value="F:superoxide dismutase activity"/>
    <property type="evidence" value="ECO:0007669"/>
    <property type="project" value="InterPro"/>
</dbReference>
<dbReference type="Proteomes" id="UP000014074">
    <property type="component" value="Unassembled WGS sequence"/>
</dbReference>
<dbReference type="InterPro" id="IPR036314">
    <property type="entry name" value="SOD_C_sf"/>
</dbReference>
<dbReference type="SUPFAM" id="SSF54719">
    <property type="entry name" value="Fe,Mn superoxide dismutase (SOD), C-terminal domain"/>
    <property type="match status" value="1"/>
</dbReference>
<dbReference type="eggNOG" id="KOG0876">
    <property type="taxonomic scope" value="Eukaryota"/>
</dbReference>
<dbReference type="PANTHER" id="PTHR43595">
    <property type="entry name" value="37S RIBOSOMAL PROTEIN S26, MITOCHONDRIAL"/>
    <property type="match status" value="1"/>
</dbReference>
<dbReference type="InterPro" id="IPR036324">
    <property type="entry name" value="Mn/Fe_SOD_N_sf"/>
</dbReference>
<reference evidence="4" key="1">
    <citation type="journal article" date="2013" name="Genome Announc.">
        <title>Draft genome sequence of the ascomycete Phaeoacremonium aleophilum strain UCR-PA7, a causal agent of the esca disease complex in grapevines.</title>
        <authorList>
            <person name="Blanco-Ulate B."/>
            <person name="Rolshausen P."/>
            <person name="Cantu D."/>
        </authorList>
    </citation>
    <scope>NUCLEOTIDE SEQUENCE [LARGE SCALE GENOMIC DNA]</scope>
    <source>
        <strain evidence="4">UCR-PA7</strain>
    </source>
</reference>
<dbReference type="EMBL" id="KB933272">
    <property type="protein sequence ID" value="EON97307.1"/>
    <property type="molecule type" value="Genomic_DNA"/>
</dbReference>
<dbReference type="GO" id="GO:0005737">
    <property type="term" value="C:cytoplasm"/>
    <property type="evidence" value="ECO:0007669"/>
    <property type="project" value="TreeGrafter"/>
</dbReference>
<accession>R8BDD6</accession>
<feature type="domain" description="Manganese/iron superoxide dismutase C-terminal" evidence="2">
    <location>
        <begin position="198"/>
        <end position="281"/>
    </location>
</feature>
<dbReference type="PANTHER" id="PTHR43595:SF2">
    <property type="entry name" value="SMALL RIBOSOMAL SUBUNIT PROTEIN MS42"/>
    <property type="match status" value="1"/>
</dbReference>